<evidence type="ECO:0000313" key="2">
    <source>
        <dbReference type="EMBL" id="MED6122529.1"/>
    </source>
</evidence>
<name>A0ABU6RES2_9FABA</name>
<organism evidence="2 3">
    <name type="scientific">Stylosanthes scabra</name>
    <dbReference type="NCBI Taxonomy" id="79078"/>
    <lineage>
        <taxon>Eukaryota</taxon>
        <taxon>Viridiplantae</taxon>
        <taxon>Streptophyta</taxon>
        <taxon>Embryophyta</taxon>
        <taxon>Tracheophyta</taxon>
        <taxon>Spermatophyta</taxon>
        <taxon>Magnoliopsida</taxon>
        <taxon>eudicotyledons</taxon>
        <taxon>Gunneridae</taxon>
        <taxon>Pentapetalae</taxon>
        <taxon>rosids</taxon>
        <taxon>fabids</taxon>
        <taxon>Fabales</taxon>
        <taxon>Fabaceae</taxon>
        <taxon>Papilionoideae</taxon>
        <taxon>50 kb inversion clade</taxon>
        <taxon>dalbergioids sensu lato</taxon>
        <taxon>Dalbergieae</taxon>
        <taxon>Pterocarpus clade</taxon>
        <taxon>Stylosanthes</taxon>
    </lineage>
</organism>
<proteinExistence type="predicted"/>
<dbReference type="Proteomes" id="UP001341840">
    <property type="component" value="Unassembled WGS sequence"/>
</dbReference>
<evidence type="ECO:0000313" key="3">
    <source>
        <dbReference type="Proteomes" id="UP001341840"/>
    </source>
</evidence>
<dbReference type="EMBL" id="JASCZI010030428">
    <property type="protein sequence ID" value="MED6122529.1"/>
    <property type="molecule type" value="Genomic_DNA"/>
</dbReference>
<keyword evidence="3" id="KW-1185">Reference proteome</keyword>
<protein>
    <submittedName>
        <fullName evidence="2">Uncharacterized protein</fullName>
    </submittedName>
</protein>
<feature type="region of interest" description="Disordered" evidence="1">
    <location>
        <begin position="1"/>
        <end position="20"/>
    </location>
</feature>
<evidence type="ECO:0000256" key="1">
    <source>
        <dbReference type="SAM" id="MobiDB-lite"/>
    </source>
</evidence>
<reference evidence="2 3" key="1">
    <citation type="journal article" date="2023" name="Plants (Basel)">
        <title>Bridging the Gap: Combining Genomics and Transcriptomics Approaches to Understand Stylosanthes scabra, an Orphan Legume from the Brazilian Caatinga.</title>
        <authorList>
            <person name="Ferreira-Neto J.R.C."/>
            <person name="da Silva M.D."/>
            <person name="Binneck E."/>
            <person name="de Melo N.F."/>
            <person name="da Silva R.H."/>
            <person name="de Melo A.L.T.M."/>
            <person name="Pandolfi V."/>
            <person name="Bustamante F.O."/>
            <person name="Brasileiro-Vidal A.C."/>
            <person name="Benko-Iseppon A.M."/>
        </authorList>
    </citation>
    <scope>NUCLEOTIDE SEQUENCE [LARGE SCALE GENOMIC DNA]</scope>
    <source>
        <tissue evidence="2">Leaves</tissue>
    </source>
</reference>
<comment type="caution">
    <text evidence="2">The sequence shown here is derived from an EMBL/GenBank/DDBJ whole genome shotgun (WGS) entry which is preliminary data.</text>
</comment>
<accession>A0ABU6RES2</accession>
<sequence length="208" mass="23372">MKILEIEGSTSEAIEETRDPTYEDQNKFLEFEETNIEEGVEVCKHNVETNATPTHEGPFLATTTANRVEHHGHCFAVCEFFPSSRGVIPPPMAACQTCRPNRVFPHPSLAIKFVCLITTYMTNVPFFQWADPGADPIFGELGKMKKRVESLKLRSVAANRLVNAALILELWDGSSSFSFGSKVSDHVHVQDLFWLIRISTIMARLFVV</sequence>
<gene>
    <name evidence="2" type="ORF">PIB30_040603</name>
</gene>